<dbReference type="GO" id="GO:0005975">
    <property type="term" value="P:carbohydrate metabolic process"/>
    <property type="evidence" value="ECO:0007669"/>
    <property type="project" value="InterPro"/>
</dbReference>
<evidence type="ECO:0000313" key="4">
    <source>
        <dbReference type="EMBL" id="VFK01969.1"/>
    </source>
</evidence>
<dbReference type="EMBL" id="CAADFG010000081">
    <property type="protein sequence ID" value="VFJ95028.1"/>
    <property type="molecule type" value="Genomic_DNA"/>
</dbReference>
<dbReference type="AlphaFoldDB" id="A0A450UTA4"/>
<organism evidence="3">
    <name type="scientific">Candidatus Kentrum eta</name>
    <dbReference type="NCBI Taxonomy" id="2126337"/>
    <lineage>
        <taxon>Bacteria</taxon>
        <taxon>Pseudomonadati</taxon>
        <taxon>Pseudomonadota</taxon>
        <taxon>Gammaproteobacteria</taxon>
        <taxon>Candidatus Kentrum</taxon>
    </lineage>
</organism>
<proteinExistence type="predicted"/>
<feature type="domain" description="Glycosyl hydrolase family 13 catalytic" evidence="1">
    <location>
        <begin position="135"/>
        <end position="577"/>
    </location>
</feature>
<dbReference type="Gene3D" id="3.20.20.80">
    <property type="entry name" value="Glycosidases"/>
    <property type="match status" value="1"/>
</dbReference>
<reference evidence="3" key="1">
    <citation type="submission" date="2019-02" db="EMBL/GenBank/DDBJ databases">
        <authorList>
            <person name="Gruber-Vodicka R. H."/>
            <person name="Seah K. B. B."/>
        </authorList>
    </citation>
    <scope>NUCLEOTIDE SEQUENCE</scope>
    <source>
        <strain evidence="4">BECK_SA2B12</strain>
        <strain evidence="2">BECK_SA2B15</strain>
        <strain evidence="3">BECK_SA2B20</strain>
    </source>
</reference>
<gene>
    <name evidence="2" type="ORF">BECKH772A_GA0070896_100814</name>
    <name evidence="3" type="ORF">BECKH772B_GA0070898_100814</name>
    <name evidence="4" type="ORF">BECKH772C_GA0070978_100784</name>
</gene>
<dbReference type="SMART" id="SM00642">
    <property type="entry name" value="Aamy"/>
    <property type="match status" value="1"/>
</dbReference>
<dbReference type="EMBL" id="CAADFI010000081">
    <property type="protein sequence ID" value="VFJ95759.1"/>
    <property type="molecule type" value="Genomic_DNA"/>
</dbReference>
<dbReference type="EMBL" id="CAADFJ010000078">
    <property type="protein sequence ID" value="VFK01969.1"/>
    <property type="molecule type" value="Genomic_DNA"/>
</dbReference>
<accession>A0A450UTA4</accession>
<name>A0A450UTA4_9GAMM</name>
<dbReference type="InterPro" id="IPR017853">
    <property type="entry name" value="GH"/>
</dbReference>
<protein>
    <submittedName>
        <fullName evidence="3">Alpha amylase, catalytic domain</fullName>
    </submittedName>
</protein>
<evidence type="ECO:0000313" key="2">
    <source>
        <dbReference type="EMBL" id="VFJ95028.1"/>
    </source>
</evidence>
<dbReference type="PANTHER" id="PTHR10357">
    <property type="entry name" value="ALPHA-AMYLASE FAMILY MEMBER"/>
    <property type="match status" value="1"/>
</dbReference>
<evidence type="ECO:0000259" key="1">
    <source>
        <dbReference type="SMART" id="SM00642"/>
    </source>
</evidence>
<sequence>MMITFGTQNLRPGTDIVDAKLGKEISFGVGFTPDDASVNATPEAFLWTNLGSDAPHVFRKIAMNPVDPSDDHRYAFTVALPLTMPGTYTATAFVRYGSGEEIWVGKDVNWRVSVPAVDSLYVRQIPIDKVNARLDSDEISTMDDMLDGPESAYTLDKMEQAGVNCLWIQTPYRSDFWGGRPNDTAGSDYASTDWFSIDPELLREADQIDVSDTDRRHTEANRKMKEFVTAAHAREMKVVFGIAPNHVGHNYIFRDFFEDEDVVKRGCYKQIAIDEFQLAEVEKRKKRYAGTELALYAEYIFPWMFATKNASGKYDPNGANDVNETYSPDWAGDCWCDTKHINHGGHAGEKRWHVPREQKQNWKVLDYIGNAMLWATVKLGVDGFRIDHSYGMPVEFFTQTIPWVEKKARALRPGFEGLILFHEEHDPERKRFAANVGDVIQAKWYEAILQGFSHRDVEAIWSVYENPYFTEFSGTGNHDECRGITFFTEFSRAGNHDECKNKNFVQANLREFGNAVITMLFLGGPMTTLAGDEYGESRKLRFKMKGGIPTLWQARTQQLAPENLELDAWVSKAGRLRRERPELGCSERKRLIPHGGPVPIVAFEKRASENRCPLMVFSNINHGDGQSGQFGLGARARAWIESIVATGPDTQLQVKDLFSSTPDRPLWSHPILARNLLRDGIQVALTAYQVQVLDLVRV</sequence>
<dbReference type="SUPFAM" id="SSF51445">
    <property type="entry name" value="(Trans)glycosidases"/>
    <property type="match status" value="1"/>
</dbReference>
<dbReference type="InterPro" id="IPR006047">
    <property type="entry name" value="GH13_cat_dom"/>
</dbReference>
<evidence type="ECO:0000313" key="3">
    <source>
        <dbReference type="EMBL" id="VFJ95759.1"/>
    </source>
</evidence>